<name>A0ABQ8RGZ9_FUSEQ</name>
<organism evidence="2 3">
    <name type="scientific">Fusarium equiseti</name>
    <name type="common">Fusarium scirpi</name>
    <dbReference type="NCBI Taxonomy" id="61235"/>
    <lineage>
        <taxon>Eukaryota</taxon>
        <taxon>Fungi</taxon>
        <taxon>Dikarya</taxon>
        <taxon>Ascomycota</taxon>
        <taxon>Pezizomycotina</taxon>
        <taxon>Sordariomycetes</taxon>
        <taxon>Hypocreomycetidae</taxon>
        <taxon>Hypocreales</taxon>
        <taxon>Nectriaceae</taxon>
        <taxon>Fusarium</taxon>
        <taxon>Fusarium incarnatum-equiseti species complex</taxon>
    </lineage>
</organism>
<reference evidence="2" key="1">
    <citation type="submission" date="2022-09" db="EMBL/GenBank/DDBJ databases">
        <title>Fusarium specimens isolated from Avocado Roots.</title>
        <authorList>
            <person name="Stajich J."/>
            <person name="Roper C."/>
            <person name="Heimlech-Rivalta G."/>
        </authorList>
    </citation>
    <scope>NUCLEOTIDE SEQUENCE</scope>
    <source>
        <strain evidence="2">CF00095</strain>
    </source>
</reference>
<accession>A0ABQ8RGZ9</accession>
<evidence type="ECO:0000313" key="2">
    <source>
        <dbReference type="EMBL" id="KAJ4135073.1"/>
    </source>
</evidence>
<dbReference type="EMBL" id="JAOQBH010000006">
    <property type="protein sequence ID" value="KAJ4135073.1"/>
    <property type="molecule type" value="Genomic_DNA"/>
</dbReference>
<sequence length="555" mass="63038">MSATNDSGFSYELLNPKHFPIRVLQVQPGDNSEPLSCKLINYADATEKGWTCLSYTWGTEPPKEEILINGVSFLVRSNVYNFLRQAQRQGLTNLWIDSICINQSDIQERNVQVMLMSRIFGEAKLVIVWLGQTSPALERAFRLLDSSFDADTVTIRAAAGQPVFCKLSPAECNSLFEACGAAIWTRRWVKQEVMLPERVILSCGEASVSVSVFLAAIEASIDYETFHDHTTPASEQSTDGCMEQSETCFFHVTNYNQRSYQCANILPFYAVIRSKQKQMSLPILLHMFDHSDCTDFRDHVYAFRGVMTQGMQLTVNYDLSKIGIFLSTLDFIAQTTHPRLRGVHPAERDLLVDLHRGFRLTDGDLEILFEFHHTSFLIQIGATFEMLRKDVTVWRFMDSITDRDAFMASPWRNKNLCKDCCKAVLGDPELDDHHTVLNELRADPERNVWIYGLRTTGGPSLEGLRAVYQPRRLYGCSEDTIQLLDSGIFKNNCLFALSFDADERDQELKEWLDEVKDQFVVMVTDADDAAYQKHVFVRPGCDSEECLLAKDPGPA</sequence>
<dbReference type="Proteomes" id="UP001152024">
    <property type="component" value="Unassembled WGS sequence"/>
</dbReference>
<evidence type="ECO:0000313" key="3">
    <source>
        <dbReference type="Proteomes" id="UP001152024"/>
    </source>
</evidence>
<dbReference type="PANTHER" id="PTHR24148:SF73">
    <property type="entry name" value="HET DOMAIN PROTEIN (AFU_ORTHOLOGUE AFUA_8G01020)"/>
    <property type="match status" value="1"/>
</dbReference>
<feature type="domain" description="Heterokaryon incompatibility" evidence="1">
    <location>
        <begin position="50"/>
        <end position="192"/>
    </location>
</feature>
<evidence type="ECO:0000259" key="1">
    <source>
        <dbReference type="Pfam" id="PF06985"/>
    </source>
</evidence>
<proteinExistence type="predicted"/>
<keyword evidence="3" id="KW-1185">Reference proteome</keyword>
<protein>
    <recommendedName>
        <fullName evidence="1">Heterokaryon incompatibility domain-containing protein</fullName>
    </recommendedName>
</protein>
<dbReference type="Pfam" id="PF06985">
    <property type="entry name" value="HET"/>
    <property type="match status" value="1"/>
</dbReference>
<dbReference type="InterPro" id="IPR052895">
    <property type="entry name" value="HetReg/Transcr_Mod"/>
</dbReference>
<dbReference type="PANTHER" id="PTHR24148">
    <property type="entry name" value="ANKYRIN REPEAT DOMAIN-CONTAINING PROTEIN 39 HOMOLOG-RELATED"/>
    <property type="match status" value="1"/>
</dbReference>
<dbReference type="InterPro" id="IPR010730">
    <property type="entry name" value="HET"/>
</dbReference>
<comment type="caution">
    <text evidence="2">The sequence shown here is derived from an EMBL/GenBank/DDBJ whole genome shotgun (WGS) entry which is preliminary data.</text>
</comment>
<gene>
    <name evidence="2" type="ORF">NW768_004686</name>
</gene>